<keyword evidence="1" id="KW-1277">Toxin-antitoxin system</keyword>
<organism evidence="2 3">
    <name type="scientific">Aurantiacibacter aquimixticola</name>
    <dbReference type="NCBI Taxonomy" id="1958945"/>
    <lineage>
        <taxon>Bacteria</taxon>
        <taxon>Pseudomonadati</taxon>
        <taxon>Pseudomonadota</taxon>
        <taxon>Alphaproteobacteria</taxon>
        <taxon>Sphingomonadales</taxon>
        <taxon>Erythrobacteraceae</taxon>
        <taxon>Aurantiacibacter</taxon>
    </lineage>
</organism>
<dbReference type="Gene3D" id="3.30.2310.20">
    <property type="entry name" value="RelE-like"/>
    <property type="match status" value="1"/>
</dbReference>
<dbReference type="AlphaFoldDB" id="A0A419RSL0"/>
<gene>
    <name evidence="2" type="ORF">D6201_04790</name>
</gene>
<reference evidence="2 3" key="1">
    <citation type="journal article" date="2017" name="Int. J. Syst. Evol. Microbiol.">
        <title>Erythrobacter aquimixticola sp. nov., isolated from the junction between the ocean and a freshwater spring.</title>
        <authorList>
            <person name="Park S."/>
            <person name="Jung Y.T."/>
            <person name="Choi S.J."/>
            <person name="Yoon J.H."/>
        </authorList>
    </citation>
    <scope>NUCLEOTIDE SEQUENCE [LARGE SCALE GENOMIC DNA]</scope>
    <source>
        <strain evidence="2 3">JSSK-14</strain>
    </source>
</reference>
<proteinExistence type="predicted"/>
<dbReference type="EMBL" id="RAHX01000001">
    <property type="protein sequence ID" value="RJY08766.1"/>
    <property type="molecule type" value="Genomic_DNA"/>
</dbReference>
<evidence type="ECO:0000313" key="2">
    <source>
        <dbReference type="EMBL" id="RJY08766.1"/>
    </source>
</evidence>
<dbReference type="OrthoDB" id="7173315at2"/>
<comment type="caution">
    <text evidence="2">The sequence shown here is derived from an EMBL/GenBank/DDBJ whole genome shotgun (WGS) entry which is preliminary data.</text>
</comment>
<evidence type="ECO:0000256" key="1">
    <source>
        <dbReference type="ARBA" id="ARBA00022649"/>
    </source>
</evidence>
<dbReference type="InterPro" id="IPR007712">
    <property type="entry name" value="RelE/ParE_toxin"/>
</dbReference>
<dbReference type="Pfam" id="PF05016">
    <property type="entry name" value="ParE_toxin"/>
    <property type="match status" value="1"/>
</dbReference>
<evidence type="ECO:0000313" key="3">
    <source>
        <dbReference type="Proteomes" id="UP000285232"/>
    </source>
</evidence>
<dbReference type="Proteomes" id="UP000285232">
    <property type="component" value="Unassembled WGS sequence"/>
</dbReference>
<protein>
    <submittedName>
        <fullName evidence="2">Type II toxin-antitoxin system RelE/ParE family toxin</fullName>
    </submittedName>
</protein>
<dbReference type="RefSeq" id="WP_120047780.1">
    <property type="nucleotide sequence ID" value="NZ_RAHX01000001.1"/>
</dbReference>
<dbReference type="InterPro" id="IPR035093">
    <property type="entry name" value="RelE/ParE_toxin_dom_sf"/>
</dbReference>
<keyword evidence="3" id="KW-1185">Reference proteome</keyword>
<accession>A0A419RSL0</accession>
<sequence length="101" mass="11536">MPFRLRSAARRDLSTIWLATAEERGVDQAEDYVRGIEDTIANLQRFPNRAPSFRTRIGDFRKAASGSHLIFYMLQDGSIDVVRILHKRMDIDRALTGDGEL</sequence>
<name>A0A419RSL0_9SPHN</name>